<feature type="compositionally biased region" description="Polar residues" evidence="3">
    <location>
        <begin position="151"/>
        <end position="163"/>
    </location>
</feature>
<evidence type="ECO:0000256" key="3">
    <source>
        <dbReference type="SAM" id="MobiDB-lite"/>
    </source>
</evidence>
<organism evidence="5 6">
    <name type="scientific">Caenorhabditis japonica</name>
    <dbReference type="NCBI Taxonomy" id="281687"/>
    <lineage>
        <taxon>Eukaryota</taxon>
        <taxon>Metazoa</taxon>
        <taxon>Ecdysozoa</taxon>
        <taxon>Nematoda</taxon>
        <taxon>Chromadorea</taxon>
        <taxon>Rhabditida</taxon>
        <taxon>Rhabditina</taxon>
        <taxon>Rhabditomorpha</taxon>
        <taxon>Rhabditoidea</taxon>
        <taxon>Rhabditidae</taxon>
        <taxon>Peloderinae</taxon>
        <taxon>Caenorhabditis</taxon>
    </lineage>
</organism>
<dbReference type="Proteomes" id="UP000005237">
    <property type="component" value="Unassembled WGS sequence"/>
</dbReference>
<comment type="subcellular location">
    <subcellularLocation>
        <location evidence="2">Nucleus</location>
    </subcellularLocation>
</comment>
<proteinExistence type="predicted"/>
<sequence>MSESKQIVELIIGHTSSRLPGGPSENGHTHQWTLFVKPANKEYENFTDNKLVHKVKFEIHESFPNPVRIVSKPPFKISETGFASFSAYVSIYLNLPHQKPHRVPYELILFNGETDSQEEVQKLLIREDVISPAFLEQIKKYGKSKKRKASMISSHSGKPSSPDDSWKNSNNRSYKKSKEIGAGVPIPKIEVTNSEDNSNEKRRKTELNSKPKSAAELTKKLNKCSDPHAIYKISEFLLKLPKTTIHQSSLHLSFDLTGCDLDTLSEISKILKSFKNSRH</sequence>
<dbReference type="EnsemblMetazoa" id="CJA00625.1">
    <property type="protein sequence ID" value="CJA00625.1"/>
    <property type="gene ID" value="WBGene00119829"/>
</dbReference>
<feature type="domain" description="YEATS" evidence="4">
    <location>
        <begin position="1"/>
        <end position="141"/>
    </location>
</feature>
<evidence type="ECO:0000256" key="2">
    <source>
        <dbReference type="PROSITE-ProRule" id="PRU00376"/>
    </source>
</evidence>
<dbReference type="InterPro" id="IPR055129">
    <property type="entry name" value="YEATS_dom"/>
</dbReference>
<evidence type="ECO:0000256" key="1">
    <source>
        <dbReference type="ARBA" id="ARBA00023242"/>
    </source>
</evidence>
<keyword evidence="6" id="KW-1185">Reference proteome</keyword>
<reference evidence="5" key="2">
    <citation type="submission" date="2022-06" db="UniProtKB">
        <authorList>
            <consortium name="EnsemblMetazoa"/>
        </authorList>
    </citation>
    <scope>IDENTIFICATION</scope>
    <source>
        <strain evidence="5">DF5081</strain>
    </source>
</reference>
<dbReference type="Pfam" id="PF03366">
    <property type="entry name" value="YEATS"/>
    <property type="match status" value="1"/>
</dbReference>
<accession>A0A8R1DET0</accession>
<evidence type="ECO:0000259" key="4">
    <source>
        <dbReference type="PROSITE" id="PS51037"/>
    </source>
</evidence>
<dbReference type="GO" id="GO:0005634">
    <property type="term" value="C:nucleus"/>
    <property type="evidence" value="ECO:0007669"/>
    <property type="project" value="UniProtKB-SubCell"/>
</dbReference>
<dbReference type="GO" id="GO:0006355">
    <property type="term" value="P:regulation of DNA-templated transcription"/>
    <property type="evidence" value="ECO:0007669"/>
    <property type="project" value="InterPro"/>
</dbReference>
<evidence type="ECO:0000313" key="5">
    <source>
        <dbReference type="EnsemblMetazoa" id="CJA00625.1"/>
    </source>
</evidence>
<dbReference type="InterPro" id="IPR038704">
    <property type="entry name" value="YEAST_sf"/>
</dbReference>
<name>A0A8R1DET0_CAEJA</name>
<dbReference type="Gene3D" id="2.60.40.1970">
    <property type="entry name" value="YEATS domain"/>
    <property type="match status" value="1"/>
</dbReference>
<feature type="region of interest" description="Disordered" evidence="3">
    <location>
        <begin position="146"/>
        <end position="214"/>
    </location>
</feature>
<evidence type="ECO:0000313" key="6">
    <source>
        <dbReference type="Proteomes" id="UP000005237"/>
    </source>
</evidence>
<dbReference type="InterPro" id="IPR005033">
    <property type="entry name" value="YEATS"/>
</dbReference>
<dbReference type="PROSITE" id="PS51037">
    <property type="entry name" value="YEATS"/>
    <property type="match status" value="1"/>
</dbReference>
<protein>
    <submittedName>
        <fullName evidence="5">AHD domain-containing protein</fullName>
    </submittedName>
</protein>
<dbReference type="AlphaFoldDB" id="A0A8R1DET0"/>
<keyword evidence="1 2" id="KW-0539">Nucleus</keyword>
<reference evidence="6" key="1">
    <citation type="submission" date="2010-08" db="EMBL/GenBank/DDBJ databases">
        <authorList>
            <consortium name="Caenorhabditis japonica Sequencing Consortium"/>
            <person name="Wilson R.K."/>
        </authorList>
    </citation>
    <scope>NUCLEOTIDE SEQUENCE [LARGE SCALE GENOMIC DNA]</scope>
    <source>
        <strain evidence="6">DF5081</strain>
    </source>
</reference>
<feature type="compositionally biased region" description="Basic and acidic residues" evidence="3">
    <location>
        <begin position="198"/>
        <end position="209"/>
    </location>
</feature>
<dbReference type="PANTHER" id="PTHR23195">
    <property type="entry name" value="YEATS DOMAIN"/>
    <property type="match status" value="1"/>
</dbReference>